<feature type="chain" id="PRO_5022663551" evidence="2">
    <location>
        <begin position="24"/>
        <end position="312"/>
    </location>
</feature>
<dbReference type="EMBL" id="ML210202">
    <property type="protein sequence ID" value="TFK24350.1"/>
    <property type="molecule type" value="Genomic_DNA"/>
</dbReference>
<evidence type="ECO:0000313" key="3">
    <source>
        <dbReference type="EMBL" id="TFK24350.1"/>
    </source>
</evidence>
<name>A0A5C3KVW1_COPMA</name>
<organism evidence="3 4">
    <name type="scientific">Coprinopsis marcescibilis</name>
    <name type="common">Agaric fungus</name>
    <name type="synonym">Psathyrella marcescibilis</name>
    <dbReference type="NCBI Taxonomy" id="230819"/>
    <lineage>
        <taxon>Eukaryota</taxon>
        <taxon>Fungi</taxon>
        <taxon>Dikarya</taxon>
        <taxon>Basidiomycota</taxon>
        <taxon>Agaricomycotina</taxon>
        <taxon>Agaricomycetes</taxon>
        <taxon>Agaricomycetidae</taxon>
        <taxon>Agaricales</taxon>
        <taxon>Agaricineae</taxon>
        <taxon>Psathyrellaceae</taxon>
        <taxon>Coprinopsis</taxon>
    </lineage>
</organism>
<dbReference type="Proteomes" id="UP000307440">
    <property type="component" value="Unassembled WGS sequence"/>
</dbReference>
<feature type="signal peptide" evidence="2">
    <location>
        <begin position="1"/>
        <end position="23"/>
    </location>
</feature>
<evidence type="ECO:0000313" key="4">
    <source>
        <dbReference type="Proteomes" id="UP000307440"/>
    </source>
</evidence>
<keyword evidence="2" id="KW-0732">Signal</keyword>
<keyword evidence="4" id="KW-1185">Reference proteome</keyword>
<gene>
    <name evidence="3" type="ORF">FA15DRAFT_704678</name>
</gene>
<feature type="compositionally biased region" description="Basic residues" evidence="1">
    <location>
        <begin position="131"/>
        <end position="143"/>
    </location>
</feature>
<sequence>MKISSSLFRACVLVLTLSNAILAQDWDWEELSEREENDSPNTYQRDINSDDIAEDLFHRLQYESELAARALRPACFMVGQGCNEQQCRTAGGRQRENLKTVEAVLYATMGSQLNQGDAKREYLGRAHGHLHALSRREKGKKRAQLPDLSRTGDEREMHGFQRMDRSVGIGASRSAPTTAGGLGRGHPRRAISETPTNLSSVAAEQPIYSASESQNVNAPATQISKEVEAFLKDFDIEWLRNRFQNIGLVAAKRLEWIAGDESLLEEVIVQLAEPLGVASSCGRNLTLVDHQMLRIGFKTFNAATIGPSQQIV</sequence>
<feature type="compositionally biased region" description="Basic and acidic residues" evidence="1">
    <location>
        <begin position="150"/>
        <end position="165"/>
    </location>
</feature>
<feature type="region of interest" description="Disordered" evidence="1">
    <location>
        <begin position="131"/>
        <end position="196"/>
    </location>
</feature>
<evidence type="ECO:0000256" key="1">
    <source>
        <dbReference type="SAM" id="MobiDB-lite"/>
    </source>
</evidence>
<reference evidence="3 4" key="1">
    <citation type="journal article" date="2019" name="Nat. Ecol. Evol.">
        <title>Megaphylogeny resolves global patterns of mushroom evolution.</title>
        <authorList>
            <person name="Varga T."/>
            <person name="Krizsan K."/>
            <person name="Foldi C."/>
            <person name="Dima B."/>
            <person name="Sanchez-Garcia M."/>
            <person name="Sanchez-Ramirez S."/>
            <person name="Szollosi G.J."/>
            <person name="Szarkandi J.G."/>
            <person name="Papp V."/>
            <person name="Albert L."/>
            <person name="Andreopoulos W."/>
            <person name="Angelini C."/>
            <person name="Antonin V."/>
            <person name="Barry K.W."/>
            <person name="Bougher N.L."/>
            <person name="Buchanan P."/>
            <person name="Buyck B."/>
            <person name="Bense V."/>
            <person name="Catcheside P."/>
            <person name="Chovatia M."/>
            <person name="Cooper J."/>
            <person name="Damon W."/>
            <person name="Desjardin D."/>
            <person name="Finy P."/>
            <person name="Geml J."/>
            <person name="Haridas S."/>
            <person name="Hughes K."/>
            <person name="Justo A."/>
            <person name="Karasinski D."/>
            <person name="Kautmanova I."/>
            <person name="Kiss B."/>
            <person name="Kocsube S."/>
            <person name="Kotiranta H."/>
            <person name="LaButti K.M."/>
            <person name="Lechner B.E."/>
            <person name="Liimatainen K."/>
            <person name="Lipzen A."/>
            <person name="Lukacs Z."/>
            <person name="Mihaltcheva S."/>
            <person name="Morgado L.N."/>
            <person name="Niskanen T."/>
            <person name="Noordeloos M.E."/>
            <person name="Ohm R.A."/>
            <person name="Ortiz-Santana B."/>
            <person name="Ovrebo C."/>
            <person name="Racz N."/>
            <person name="Riley R."/>
            <person name="Savchenko A."/>
            <person name="Shiryaev A."/>
            <person name="Soop K."/>
            <person name="Spirin V."/>
            <person name="Szebenyi C."/>
            <person name="Tomsovsky M."/>
            <person name="Tulloss R.E."/>
            <person name="Uehling J."/>
            <person name="Grigoriev I.V."/>
            <person name="Vagvolgyi C."/>
            <person name="Papp T."/>
            <person name="Martin F.M."/>
            <person name="Miettinen O."/>
            <person name="Hibbett D.S."/>
            <person name="Nagy L.G."/>
        </authorList>
    </citation>
    <scope>NUCLEOTIDE SEQUENCE [LARGE SCALE GENOMIC DNA]</scope>
    <source>
        <strain evidence="3 4">CBS 121175</strain>
    </source>
</reference>
<protein>
    <submittedName>
        <fullName evidence="3">Uncharacterized protein</fullName>
    </submittedName>
</protein>
<proteinExistence type="predicted"/>
<evidence type="ECO:0000256" key="2">
    <source>
        <dbReference type="SAM" id="SignalP"/>
    </source>
</evidence>
<dbReference type="AlphaFoldDB" id="A0A5C3KVW1"/>
<accession>A0A5C3KVW1</accession>